<dbReference type="InterPro" id="IPR012337">
    <property type="entry name" value="RNaseH-like_sf"/>
</dbReference>
<dbReference type="GO" id="GO:0003677">
    <property type="term" value="F:DNA binding"/>
    <property type="evidence" value="ECO:0007669"/>
    <property type="project" value="InterPro"/>
</dbReference>
<evidence type="ECO:0000313" key="4">
    <source>
        <dbReference type="Proteomes" id="UP000060345"/>
    </source>
</evidence>
<dbReference type="eggNOG" id="COG3385">
    <property type="taxonomic scope" value="Bacteria"/>
</dbReference>
<dbReference type="KEGG" id="pfus:ADJ77_09135"/>
<proteinExistence type="predicted"/>
<protein>
    <submittedName>
        <fullName evidence="2">Transposase</fullName>
    </submittedName>
</protein>
<accession>A0A0K1NLP6</accession>
<keyword evidence="5" id="KW-1185">Reference proteome</keyword>
<dbReference type="STRING" id="1236517.ADJ77_09135"/>
<dbReference type="InterPro" id="IPR002559">
    <property type="entry name" value="Transposase_11"/>
</dbReference>
<gene>
    <name evidence="2" type="ORF">ADJ77_09135</name>
    <name evidence="3" type="ORF">J5A51_04975</name>
</gene>
<dbReference type="EMBL" id="CP072369">
    <property type="protein sequence ID" value="QUB85604.1"/>
    <property type="molecule type" value="Genomic_DNA"/>
</dbReference>
<reference evidence="2 4" key="1">
    <citation type="submission" date="2015-07" db="EMBL/GenBank/DDBJ databases">
        <authorList>
            <person name="Noorani M."/>
        </authorList>
    </citation>
    <scope>NUCLEOTIDE SEQUENCE [LARGE SCALE GENOMIC DNA]</scope>
    <source>
        <strain evidence="2 4">W1435</strain>
    </source>
</reference>
<dbReference type="GO" id="GO:0004803">
    <property type="term" value="F:transposase activity"/>
    <property type="evidence" value="ECO:0007669"/>
    <property type="project" value="InterPro"/>
</dbReference>
<name>A0A0K1NLP6_9BACT</name>
<evidence type="ECO:0000313" key="5">
    <source>
        <dbReference type="Proteomes" id="UP000682005"/>
    </source>
</evidence>
<dbReference type="Proteomes" id="UP000682005">
    <property type="component" value="Chromosome 2"/>
</dbReference>
<evidence type="ECO:0000313" key="3">
    <source>
        <dbReference type="EMBL" id="QUB85604.1"/>
    </source>
</evidence>
<dbReference type="SUPFAM" id="SSF53098">
    <property type="entry name" value="Ribonuclease H-like"/>
    <property type="match status" value="1"/>
</dbReference>
<sequence>MLITNLISRYMKLCKAAFSAEDGAKLNKSIQTNVMEMLFLLMVIPRRCNFTQMGRYGNRGEQCYRQTAERSVNWLEMNMWLSAFAFKEGKGRNAIVIDPSFIKKSGKQTPYVGTFWSGCAGAVKHGLEILGIGVIDVDLHECMMLKVVQTTLEKGEQKNEMSLYDWYAKALEDDIVRLQRICKVLVADSAFSRRSFIDKVMKMGFHVVSRLRHDAALFYTWDGEPTGKPGRPRVKGDKIDVRNIDMSKVEMLELEETSGKVYALKAWCKSLHRVVSLVIHELPNGSRRLYFCTDESMDGRDVVEYYTTRFQEEFCFRDAKQFLGLTDCQARDKRKLDFAFNSSFTALNVAKIMCKELGTSIGRLKAQMVNAYYAQRIIDVFEKNPNTTLNKESINEIFSFDTDAA</sequence>
<dbReference type="AlphaFoldDB" id="A0A0K1NLP6"/>
<dbReference type="EMBL" id="CP012075">
    <property type="protein sequence ID" value="AKU69994.1"/>
    <property type="molecule type" value="Genomic_DNA"/>
</dbReference>
<reference evidence="3 5" key="2">
    <citation type="submission" date="2021-03" db="EMBL/GenBank/DDBJ databases">
        <title>Human Oral Microbial Genomes.</title>
        <authorList>
            <person name="Johnston C.D."/>
            <person name="Chen T."/>
            <person name="Dewhirst F.E."/>
        </authorList>
    </citation>
    <scope>NUCLEOTIDE SEQUENCE [LARGE SCALE GENOMIC DNA]</scope>
    <source>
        <strain evidence="3 5">W1435</strain>
    </source>
</reference>
<evidence type="ECO:0000313" key="2">
    <source>
        <dbReference type="EMBL" id="AKU69994.1"/>
    </source>
</evidence>
<dbReference type="RefSeq" id="WP_050696316.1">
    <property type="nucleotide sequence ID" value="NZ_CP012075.1"/>
</dbReference>
<feature type="domain" description="Transposase IS4-like" evidence="1">
    <location>
        <begin position="183"/>
        <end position="348"/>
    </location>
</feature>
<organism evidence="2 4">
    <name type="scientific">Prevotella fusca JCM 17724</name>
    <dbReference type="NCBI Taxonomy" id="1236517"/>
    <lineage>
        <taxon>Bacteria</taxon>
        <taxon>Pseudomonadati</taxon>
        <taxon>Bacteroidota</taxon>
        <taxon>Bacteroidia</taxon>
        <taxon>Bacteroidales</taxon>
        <taxon>Prevotellaceae</taxon>
        <taxon>Prevotella</taxon>
    </lineage>
</organism>
<dbReference type="GO" id="GO:0006313">
    <property type="term" value="P:DNA transposition"/>
    <property type="evidence" value="ECO:0007669"/>
    <property type="project" value="InterPro"/>
</dbReference>
<dbReference type="Proteomes" id="UP000060345">
    <property type="component" value="Chromosome 2"/>
</dbReference>
<dbReference type="Pfam" id="PF01609">
    <property type="entry name" value="DDE_Tnp_1"/>
    <property type="match status" value="1"/>
</dbReference>
<evidence type="ECO:0000259" key="1">
    <source>
        <dbReference type="Pfam" id="PF01609"/>
    </source>
</evidence>